<feature type="domain" description="Phospholipid/glycerol acyltransferase" evidence="6">
    <location>
        <begin position="90"/>
        <end position="205"/>
    </location>
</feature>
<evidence type="ECO:0000256" key="4">
    <source>
        <dbReference type="ARBA" id="ARBA00023098"/>
    </source>
</evidence>
<dbReference type="SMART" id="SM00563">
    <property type="entry name" value="PlsC"/>
    <property type="match status" value="1"/>
</dbReference>
<reference evidence="7 8" key="1">
    <citation type="submission" date="2020-08" db="EMBL/GenBank/DDBJ databases">
        <title>Genome sequence of Rhodobacteraceae bacterium Lw-13e.</title>
        <authorList>
            <person name="Poehlein A."/>
            <person name="Wolter L."/>
            <person name="Daniel R."/>
            <person name="Brinkhoff T."/>
        </authorList>
    </citation>
    <scope>NUCLEOTIDE SEQUENCE [LARGE SCALE GENOMIC DNA]</scope>
    <source>
        <strain evidence="7 8">Lw-13e</strain>
    </source>
</reference>
<gene>
    <name evidence="7" type="ORF">PSAL_008380</name>
</gene>
<evidence type="ECO:0000256" key="5">
    <source>
        <dbReference type="ARBA" id="ARBA00023315"/>
    </source>
</evidence>
<dbReference type="Pfam" id="PF01553">
    <property type="entry name" value="Acyltransferase"/>
    <property type="match status" value="1"/>
</dbReference>
<dbReference type="PANTHER" id="PTHR10434:SF64">
    <property type="entry name" value="1-ACYL-SN-GLYCEROL-3-PHOSPHATE ACYLTRANSFERASE-RELATED"/>
    <property type="match status" value="1"/>
</dbReference>
<sequence length="278" mass="31360">MSDTWHSEQTPPEPRLGPGHWVRFAFRALLLVIFILPGLALILVIRLFEKPLCGLRRPVSGRVQQLFGRYALWVARIPLRVTGRPMTGPGAFVANHSTWLDIFSLAAPVRLIFVAKSEVAAWPGVGPLARICGTIFIRRHRREARVQQGVLTARFKAGQRLLFFPEGTSTDGRRVLAFKSTLFASFLTQDLRDLLHIQPVTVIYRAPAGQDRLFYGWWGDMSFAGNLVKVFGARRQGSVEVIYHDPLKVADFNDRKSLALACEQAVRGGMPWDWQRSD</sequence>
<evidence type="ECO:0000256" key="2">
    <source>
        <dbReference type="ARBA" id="ARBA00022516"/>
    </source>
</evidence>
<keyword evidence="2" id="KW-0444">Lipid biosynthesis</keyword>
<evidence type="ECO:0000256" key="3">
    <source>
        <dbReference type="ARBA" id="ARBA00022679"/>
    </source>
</evidence>
<keyword evidence="5" id="KW-0012">Acyltransferase</keyword>
<dbReference type="OrthoDB" id="9806880at2"/>
<dbReference type="InterPro" id="IPR002123">
    <property type="entry name" value="Plipid/glycerol_acylTrfase"/>
</dbReference>
<accession>A0A418SE38</accession>
<proteinExistence type="predicted"/>
<organism evidence="7 8">
    <name type="scientific">Pseudooceanicola algae</name>
    <dbReference type="NCBI Taxonomy" id="1537215"/>
    <lineage>
        <taxon>Bacteria</taxon>
        <taxon>Pseudomonadati</taxon>
        <taxon>Pseudomonadota</taxon>
        <taxon>Alphaproteobacteria</taxon>
        <taxon>Rhodobacterales</taxon>
        <taxon>Paracoccaceae</taxon>
        <taxon>Pseudooceanicola</taxon>
    </lineage>
</organism>
<dbReference type="AlphaFoldDB" id="A0A418SE38"/>
<protein>
    <recommendedName>
        <fullName evidence="6">Phospholipid/glycerol acyltransferase domain-containing protein</fullName>
    </recommendedName>
</protein>
<dbReference type="CDD" id="cd07989">
    <property type="entry name" value="LPLAT_AGPAT-like"/>
    <property type="match status" value="1"/>
</dbReference>
<comment type="pathway">
    <text evidence="1">Lipid metabolism.</text>
</comment>
<name>A0A418SE38_9RHOB</name>
<keyword evidence="3" id="KW-0808">Transferase</keyword>
<dbReference type="Proteomes" id="UP000283786">
    <property type="component" value="Chromosome"/>
</dbReference>
<keyword evidence="4" id="KW-0443">Lipid metabolism</keyword>
<evidence type="ECO:0000256" key="1">
    <source>
        <dbReference type="ARBA" id="ARBA00005189"/>
    </source>
</evidence>
<keyword evidence="8" id="KW-1185">Reference proteome</keyword>
<evidence type="ECO:0000313" key="8">
    <source>
        <dbReference type="Proteomes" id="UP000283786"/>
    </source>
</evidence>
<dbReference type="PANTHER" id="PTHR10434">
    <property type="entry name" value="1-ACYL-SN-GLYCEROL-3-PHOSPHATE ACYLTRANSFERASE"/>
    <property type="match status" value="1"/>
</dbReference>
<dbReference type="RefSeq" id="WP_119840022.1">
    <property type="nucleotide sequence ID" value="NZ_CP060436.1"/>
</dbReference>
<evidence type="ECO:0000259" key="6">
    <source>
        <dbReference type="SMART" id="SM00563"/>
    </source>
</evidence>
<dbReference type="SUPFAM" id="SSF69593">
    <property type="entry name" value="Glycerol-3-phosphate (1)-acyltransferase"/>
    <property type="match status" value="1"/>
</dbReference>
<dbReference type="KEGG" id="palw:PSAL_008380"/>
<dbReference type="GO" id="GO:0003841">
    <property type="term" value="F:1-acylglycerol-3-phosphate O-acyltransferase activity"/>
    <property type="evidence" value="ECO:0007669"/>
    <property type="project" value="TreeGrafter"/>
</dbReference>
<dbReference type="EMBL" id="CP060436">
    <property type="protein sequence ID" value="QPM89616.1"/>
    <property type="molecule type" value="Genomic_DNA"/>
</dbReference>
<dbReference type="GO" id="GO:0006654">
    <property type="term" value="P:phosphatidic acid biosynthetic process"/>
    <property type="evidence" value="ECO:0007669"/>
    <property type="project" value="TreeGrafter"/>
</dbReference>
<evidence type="ECO:0000313" key="7">
    <source>
        <dbReference type="EMBL" id="QPM89616.1"/>
    </source>
</evidence>